<feature type="transmembrane region" description="Helical" evidence="6">
    <location>
        <begin position="267"/>
        <end position="287"/>
    </location>
</feature>
<feature type="transmembrane region" description="Helical" evidence="6">
    <location>
        <begin position="53"/>
        <end position="78"/>
    </location>
</feature>
<evidence type="ECO:0000256" key="3">
    <source>
        <dbReference type="ARBA" id="ARBA00022989"/>
    </source>
</evidence>
<dbReference type="InterPro" id="IPR052337">
    <property type="entry name" value="SAT4-like"/>
</dbReference>
<keyword evidence="9" id="KW-1185">Reference proteome</keyword>
<feature type="transmembrane region" description="Helical" evidence="6">
    <location>
        <begin position="193"/>
        <end position="216"/>
    </location>
</feature>
<protein>
    <recommendedName>
        <fullName evidence="7">Rhodopsin domain-containing protein</fullName>
    </recommendedName>
</protein>
<feature type="transmembrane region" description="Helical" evidence="6">
    <location>
        <begin position="228"/>
        <end position="247"/>
    </location>
</feature>
<keyword evidence="4 6" id="KW-0472">Membrane</keyword>
<feature type="transmembrane region" description="Helical" evidence="6">
    <location>
        <begin position="20"/>
        <end position="41"/>
    </location>
</feature>
<feature type="transmembrane region" description="Helical" evidence="6">
    <location>
        <begin position="139"/>
        <end position="161"/>
    </location>
</feature>
<keyword evidence="2 6" id="KW-0812">Transmembrane</keyword>
<dbReference type="Pfam" id="PF20684">
    <property type="entry name" value="Fung_rhodopsin"/>
    <property type="match status" value="1"/>
</dbReference>
<comment type="subcellular location">
    <subcellularLocation>
        <location evidence="1">Membrane</location>
        <topology evidence="1">Multi-pass membrane protein</topology>
    </subcellularLocation>
</comment>
<dbReference type="PANTHER" id="PTHR33048:SF47">
    <property type="entry name" value="INTEGRAL MEMBRANE PROTEIN-RELATED"/>
    <property type="match status" value="1"/>
</dbReference>
<gene>
    <name evidence="8" type="ORF">QQS21_000100</name>
</gene>
<evidence type="ECO:0000256" key="6">
    <source>
        <dbReference type="SAM" id="Phobius"/>
    </source>
</evidence>
<evidence type="ECO:0000313" key="8">
    <source>
        <dbReference type="EMBL" id="KAK2617009.1"/>
    </source>
</evidence>
<dbReference type="Proteomes" id="UP001251528">
    <property type="component" value="Unassembled WGS sequence"/>
</dbReference>
<evidence type="ECO:0000256" key="5">
    <source>
        <dbReference type="ARBA" id="ARBA00038359"/>
    </source>
</evidence>
<name>A0AAJ0D228_9HYPO</name>
<reference evidence="8" key="1">
    <citation type="submission" date="2023-06" db="EMBL/GenBank/DDBJ databases">
        <title>Conoideocrella luteorostrata (Hypocreales: Clavicipitaceae), a potential biocontrol fungus for elongate hemlock scale in United States Christmas tree production areas.</title>
        <authorList>
            <person name="Barrett H."/>
            <person name="Lovett B."/>
            <person name="Macias A.M."/>
            <person name="Stajich J.E."/>
            <person name="Kasson M.T."/>
        </authorList>
    </citation>
    <scope>NUCLEOTIDE SEQUENCE</scope>
    <source>
        <strain evidence="8">ARSEF 14590</strain>
    </source>
</reference>
<keyword evidence="3 6" id="KW-1133">Transmembrane helix</keyword>
<comment type="caution">
    <text evidence="8">The sequence shown here is derived from an EMBL/GenBank/DDBJ whole genome shotgun (WGS) entry which is preliminary data.</text>
</comment>
<accession>A0AAJ0D228</accession>
<evidence type="ECO:0000256" key="4">
    <source>
        <dbReference type="ARBA" id="ARBA00023136"/>
    </source>
</evidence>
<proteinExistence type="inferred from homology"/>
<dbReference type="AlphaFoldDB" id="A0AAJ0D228"/>
<evidence type="ECO:0000259" key="7">
    <source>
        <dbReference type="Pfam" id="PF20684"/>
    </source>
</evidence>
<dbReference type="GO" id="GO:0016020">
    <property type="term" value="C:membrane"/>
    <property type="evidence" value="ECO:0007669"/>
    <property type="project" value="UniProtKB-SubCell"/>
</dbReference>
<feature type="domain" description="Rhodopsin" evidence="7">
    <location>
        <begin position="37"/>
        <end position="292"/>
    </location>
</feature>
<evidence type="ECO:0000313" key="9">
    <source>
        <dbReference type="Proteomes" id="UP001251528"/>
    </source>
</evidence>
<evidence type="ECO:0000256" key="1">
    <source>
        <dbReference type="ARBA" id="ARBA00004141"/>
    </source>
</evidence>
<dbReference type="InterPro" id="IPR049326">
    <property type="entry name" value="Rhodopsin_dom_fungi"/>
</dbReference>
<feature type="transmembrane region" description="Helical" evidence="6">
    <location>
        <begin position="98"/>
        <end position="119"/>
    </location>
</feature>
<organism evidence="8 9">
    <name type="scientific">Conoideocrella luteorostrata</name>
    <dbReference type="NCBI Taxonomy" id="1105319"/>
    <lineage>
        <taxon>Eukaryota</taxon>
        <taxon>Fungi</taxon>
        <taxon>Dikarya</taxon>
        <taxon>Ascomycota</taxon>
        <taxon>Pezizomycotina</taxon>
        <taxon>Sordariomycetes</taxon>
        <taxon>Hypocreomycetidae</taxon>
        <taxon>Hypocreales</taxon>
        <taxon>Clavicipitaceae</taxon>
        <taxon>Conoideocrella</taxon>
    </lineage>
</organism>
<evidence type="ECO:0000256" key="2">
    <source>
        <dbReference type="ARBA" id="ARBA00022692"/>
    </source>
</evidence>
<dbReference type="PANTHER" id="PTHR33048">
    <property type="entry name" value="PTH11-LIKE INTEGRAL MEMBRANE PROTEIN (AFU_ORTHOLOGUE AFUA_5G11245)"/>
    <property type="match status" value="1"/>
</dbReference>
<sequence>MDRPPPPPGIDLTEDRRAAIVATSVITWVMALVAIGLRIVCRRMKGVELWLDDWLILAAVPPSCLHVFGMAGYGQFILGPPVSRGVGQHIWVTPADSVRGWALGLFLAELGYFFTLMCVKWSILSFYWRSFHVRHSIRVPIWTLATIVLLWGIAVILVTLFQCQPTHAFWSRFDPEHPLSPTDYRCSIDNIKFFYANAIPTIVTDVLMLCLPVPYIYSLKLRGGQKMALAGIFLVGTFVTLVSIIRLHYLLKGDLADPDITWNFVDIGLWSVVEGNIAIVCACLPFLRPIVHKFTFGLFNLSSVGSKAPQSSTFNRISRKNHSAHCWEEVGGHGLSSATVQAKGDNESEENPFALETIRSLESTTSPKKDEVVSTNLKAGNHPKNSSLGEGIMVTREIVMKRDTVHKDLDMC</sequence>
<dbReference type="EMBL" id="JASWJB010000001">
    <property type="protein sequence ID" value="KAK2617009.1"/>
    <property type="molecule type" value="Genomic_DNA"/>
</dbReference>
<comment type="similarity">
    <text evidence="5">Belongs to the SAT4 family.</text>
</comment>